<dbReference type="GO" id="GO:0042393">
    <property type="term" value="F:histone binding"/>
    <property type="evidence" value="ECO:0007669"/>
    <property type="project" value="TreeGrafter"/>
</dbReference>
<accession>A0A3L8DGN6</accession>
<evidence type="ECO:0000313" key="9">
    <source>
        <dbReference type="EMBL" id="RLU19610.1"/>
    </source>
</evidence>
<comment type="caution">
    <text evidence="9">The sequence shown here is derived from an EMBL/GenBank/DDBJ whole genome shotgun (WGS) entry which is preliminary data.</text>
</comment>
<keyword evidence="6" id="KW-0131">Cell cycle</keyword>
<dbReference type="InterPro" id="IPR032682">
    <property type="entry name" value="Cnd1_C"/>
</dbReference>
<dbReference type="GO" id="GO:0000796">
    <property type="term" value="C:condensin complex"/>
    <property type="evidence" value="ECO:0007669"/>
    <property type="project" value="TreeGrafter"/>
</dbReference>
<dbReference type="InterPro" id="IPR026971">
    <property type="entry name" value="CND1/NCAPD3"/>
</dbReference>
<evidence type="ECO:0000256" key="5">
    <source>
        <dbReference type="ARBA" id="ARBA00023242"/>
    </source>
</evidence>
<dbReference type="GO" id="GO:0000779">
    <property type="term" value="C:condensed chromosome, centromeric region"/>
    <property type="evidence" value="ECO:0007669"/>
    <property type="project" value="TreeGrafter"/>
</dbReference>
<dbReference type="GO" id="GO:0007076">
    <property type="term" value="P:mitotic chromosome condensation"/>
    <property type="evidence" value="ECO:0007669"/>
    <property type="project" value="InterPro"/>
</dbReference>
<organism evidence="9">
    <name type="scientific">Ooceraea biroi</name>
    <name type="common">Clonal raider ant</name>
    <name type="synonym">Cerapachys biroi</name>
    <dbReference type="NCBI Taxonomy" id="2015173"/>
    <lineage>
        <taxon>Eukaryota</taxon>
        <taxon>Metazoa</taxon>
        <taxon>Ecdysozoa</taxon>
        <taxon>Arthropoda</taxon>
        <taxon>Hexapoda</taxon>
        <taxon>Insecta</taxon>
        <taxon>Pterygota</taxon>
        <taxon>Neoptera</taxon>
        <taxon>Endopterygota</taxon>
        <taxon>Hymenoptera</taxon>
        <taxon>Apocrita</taxon>
        <taxon>Aculeata</taxon>
        <taxon>Formicoidea</taxon>
        <taxon>Formicidae</taxon>
        <taxon>Dorylinae</taxon>
        <taxon>Ooceraea</taxon>
    </lineage>
</organism>
<feature type="domain" description="Condensin complex subunit 1 C-terminal" evidence="8">
    <location>
        <begin position="868"/>
        <end position="1034"/>
    </location>
</feature>
<keyword evidence="5" id="KW-0539">Nucleus</keyword>
<feature type="compositionally biased region" description="Basic and acidic residues" evidence="7">
    <location>
        <begin position="1168"/>
        <end position="1201"/>
    </location>
</feature>
<dbReference type="EMBL" id="QOIP01000008">
    <property type="protein sequence ID" value="RLU19610.1"/>
    <property type="molecule type" value="Genomic_DNA"/>
</dbReference>
<dbReference type="PANTHER" id="PTHR14222">
    <property type="entry name" value="CONDENSIN"/>
    <property type="match status" value="1"/>
</dbReference>
<reference evidence="9" key="2">
    <citation type="submission" date="2018-07" db="EMBL/GenBank/DDBJ databases">
        <authorList>
            <person name="Mckenzie S.K."/>
            <person name="Kronauer D.J.C."/>
        </authorList>
    </citation>
    <scope>NUCLEOTIDE SEQUENCE</scope>
    <source>
        <strain evidence="9">Clonal line C1</strain>
    </source>
</reference>
<dbReference type="GO" id="GO:0010032">
    <property type="term" value="P:meiotic chromosome condensation"/>
    <property type="evidence" value="ECO:0007669"/>
    <property type="project" value="TreeGrafter"/>
</dbReference>
<dbReference type="PANTHER" id="PTHR14222:SF1">
    <property type="entry name" value="CONDENSIN-2 COMPLEX SUBUNIT D3"/>
    <property type="match status" value="1"/>
</dbReference>
<protein>
    <recommendedName>
        <fullName evidence="8">Condensin complex subunit 1 C-terminal domain-containing protein</fullName>
    </recommendedName>
</protein>
<dbReference type="Gene3D" id="1.25.10.10">
    <property type="entry name" value="Leucine-rich Repeat Variant"/>
    <property type="match status" value="2"/>
</dbReference>
<evidence type="ECO:0000256" key="4">
    <source>
        <dbReference type="ARBA" id="ARBA00023067"/>
    </source>
</evidence>
<keyword evidence="4" id="KW-0226">DNA condensation</keyword>
<feature type="region of interest" description="Disordered" evidence="7">
    <location>
        <begin position="1258"/>
        <end position="1330"/>
    </location>
</feature>
<dbReference type="GO" id="GO:0051301">
    <property type="term" value="P:cell division"/>
    <property type="evidence" value="ECO:0007669"/>
    <property type="project" value="UniProtKB-KW"/>
</dbReference>
<reference evidence="9" key="1">
    <citation type="journal article" date="2018" name="Genome Res.">
        <title>The genomic architecture and molecular evolution of ant odorant receptors.</title>
        <authorList>
            <person name="McKenzie S.K."/>
            <person name="Kronauer D.J.C."/>
        </authorList>
    </citation>
    <scope>NUCLEOTIDE SEQUENCE [LARGE SCALE GENOMIC DNA]</scope>
    <source>
        <strain evidence="9">Clonal line C1</strain>
    </source>
</reference>
<dbReference type="InterPro" id="IPR011989">
    <property type="entry name" value="ARM-like"/>
</dbReference>
<sequence>MESVRALHHGFKLDELDDDWVKSIWDGEFVTYDEPPDEHAEHLESDEARLQLRESRRALGTWITEMNGREYPSEYSWQALMTLNVNVRGLLATLGYIMRTGQRTETDDASRQACLEATSLYFMLLAIPGSNAFGIYHANLYQRAIETLRLSEGLFGAVKRRNSEMDIDDDLSSDHYGLPHSERSRFVKGLNEVISSLVAMLKSFRLKEHADTLDVTVRTLLDMTRLEGCVKPDNGTTSLSQNAYAALRELCSNSHGTVIFTIMLITQYMLPRLLYHHANSQPKSAIVVHEASICFLKSLLKSHEKEAVPGIVTLIHQLMIQCPERLEGRQKQAAVLIKLLNVCNRGVFTIIFKDLIAFCYNSKISCRLFAQEIVGKLLTEPSLSNHLDLDEDTRMKIRRTLVAVVSSRCMDRSPLVRGKAMATLASFSDCHDDADKSILESVLDGSAPSKALPTFDDLKRALSEDTDPLPGSDTFVTMLLDRVYDERALVRRSALKILRNLSVIFPPFANKTTRVISDRCRDPTLIVRQFAVHVLSEILERFPHDSDLLDEWMRAVVPQIYDIEAKVQEKVLECLQSLVIGRITSASTYVPDAAGALPWRILNRLSEMRMRKHLSKACSLWARNGVISKSVISNLQSHIGTDNTVAAWILLAALTENTKIPDIDKYIADYKQVIQKNDFHASLVLQVLRNTWSVLDSAYLEDLHRHLYRCVRLFEINFNLVSICLDIVYGVLRHLHAADRSNQVIELKMVELMRASEAQIQDLFREDEEDCAQDSTLKMRAIFTLGHASLFCTSRVSWSTLRGLERLLEHWDSLPESVREMKDLQAAVVIVLCQQALRDREVAKEVTPIFGNLMRQETSSDEPRSTAVKINAAKALADICVRFTALVEPYLPDMCISMKDSNPAVRETIVVIFIQLLLEDFIKMKGPFFFHILTMLSDANSDIRELTIFLVEERLLAKNKNLISQQFLESIFHYNNYQSQGRFCGHRMHEREKKLLTLPGRANAAKRNVIYEFMLEHLDASAKLELMVKLTKYILREICDSDSVDVTVDEGACVLRDTVFILGNSRLQVSSLSCEKHRDDVPELDETISPSAPSNNERAAMNALVATMKKHHLDNLLPTLIPLKKKLAALKSSLEDDVESLLFKIYSEYEKEHLLSLLNEYPELEKEMDHYQRRSKDKILETDDGTRSPSTDKDSLQELRKRPTPRVLLHRLSPSALSGKNVGSVPNDRAIDSSNHLQITGPYDTFVKSPSVRLERLLLTPTPPPEPSDINTPTSTKRNLDESCLNDSRHRITRTKRPASEEVFPDARKRLQEQREPTAIPIDDGTNAVG</sequence>
<evidence type="ECO:0000256" key="3">
    <source>
        <dbReference type="ARBA" id="ARBA00022776"/>
    </source>
</evidence>
<dbReference type="SUPFAM" id="SSF48371">
    <property type="entry name" value="ARM repeat"/>
    <property type="match status" value="1"/>
</dbReference>
<evidence type="ECO:0000259" key="8">
    <source>
        <dbReference type="Pfam" id="PF12717"/>
    </source>
</evidence>
<comment type="subcellular location">
    <subcellularLocation>
        <location evidence="1">Nucleus</location>
    </subcellularLocation>
</comment>
<evidence type="ECO:0000256" key="7">
    <source>
        <dbReference type="SAM" id="MobiDB-lite"/>
    </source>
</evidence>
<feature type="region of interest" description="Disordered" evidence="7">
    <location>
        <begin position="1168"/>
        <end position="1243"/>
    </location>
</feature>
<evidence type="ECO:0000256" key="2">
    <source>
        <dbReference type="ARBA" id="ARBA00022618"/>
    </source>
</evidence>
<evidence type="ECO:0000256" key="6">
    <source>
        <dbReference type="ARBA" id="ARBA00023306"/>
    </source>
</evidence>
<keyword evidence="3" id="KW-0498">Mitosis</keyword>
<dbReference type="OrthoDB" id="10263978at2759"/>
<feature type="compositionally biased region" description="Basic and acidic residues" evidence="7">
    <location>
        <begin position="1305"/>
        <end position="1316"/>
    </location>
</feature>
<proteinExistence type="predicted"/>
<dbReference type="GO" id="GO:0005634">
    <property type="term" value="C:nucleus"/>
    <property type="evidence" value="ECO:0007669"/>
    <property type="project" value="UniProtKB-SubCell"/>
</dbReference>
<dbReference type="InterPro" id="IPR016024">
    <property type="entry name" value="ARM-type_fold"/>
</dbReference>
<evidence type="ECO:0000256" key="1">
    <source>
        <dbReference type="ARBA" id="ARBA00004123"/>
    </source>
</evidence>
<dbReference type="Pfam" id="PF12717">
    <property type="entry name" value="Cnd1"/>
    <property type="match status" value="1"/>
</dbReference>
<name>A0A3L8DGN6_OOCBI</name>
<dbReference type="Proteomes" id="UP000279307">
    <property type="component" value="Chromosome 8"/>
</dbReference>
<keyword evidence="2" id="KW-0132">Cell division</keyword>
<gene>
    <name evidence="9" type="ORF">DMN91_008167</name>
</gene>